<dbReference type="GO" id="GO:0006623">
    <property type="term" value="P:protein targeting to vacuole"/>
    <property type="evidence" value="ECO:0007669"/>
    <property type="project" value="TreeGrafter"/>
</dbReference>
<dbReference type="InterPro" id="IPR026847">
    <property type="entry name" value="VPS13"/>
</dbReference>
<evidence type="ECO:0000256" key="1">
    <source>
        <dbReference type="ARBA" id="ARBA00022448"/>
    </source>
</evidence>
<evidence type="ECO:0000259" key="3">
    <source>
        <dbReference type="Pfam" id="PF12624"/>
    </source>
</evidence>
<organism evidence="4 5">
    <name type="scientific">Macrostomum lignano</name>
    <dbReference type="NCBI Taxonomy" id="282301"/>
    <lineage>
        <taxon>Eukaryota</taxon>
        <taxon>Metazoa</taxon>
        <taxon>Spiralia</taxon>
        <taxon>Lophotrochozoa</taxon>
        <taxon>Platyhelminthes</taxon>
        <taxon>Rhabditophora</taxon>
        <taxon>Macrostomorpha</taxon>
        <taxon>Macrostomida</taxon>
        <taxon>Macrostomidae</taxon>
        <taxon>Macrostomum</taxon>
    </lineage>
</organism>
<feature type="region of interest" description="Disordered" evidence="2">
    <location>
        <begin position="202"/>
        <end position="221"/>
    </location>
</feature>
<evidence type="ECO:0000313" key="5">
    <source>
        <dbReference type="WBParaSite" id="maker-uti_cns_0002854-snap-gene-0.6-mRNA-1"/>
    </source>
</evidence>
<proteinExistence type="predicted"/>
<reference evidence="5" key="1">
    <citation type="submission" date="2016-11" db="UniProtKB">
        <authorList>
            <consortium name="WormBaseParasite"/>
        </authorList>
    </citation>
    <scope>IDENTIFICATION</scope>
</reference>
<feature type="domain" description="Chorein N-terminal" evidence="3">
    <location>
        <begin position="1"/>
        <end position="592"/>
    </location>
</feature>
<evidence type="ECO:0000256" key="2">
    <source>
        <dbReference type="SAM" id="MobiDB-lite"/>
    </source>
</evidence>
<feature type="compositionally biased region" description="Low complexity" evidence="2">
    <location>
        <begin position="475"/>
        <end position="484"/>
    </location>
</feature>
<dbReference type="PANTHER" id="PTHR16166:SF141">
    <property type="entry name" value="INTERMEMBRANE LIPID TRANSFER PROTEIN VPS13D"/>
    <property type="match status" value="1"/>
</dbReference>
<evidence type="ECO:0000313" key="4">
    <source>
        <dbReference type="Proteomes" id="UP000095280"/>
    </source>
</evidence>
<name>A0A1I8GR91_9PLAT</name>
<dbReference type="InterPro" id="IPR026854">
    <property type="entry name" value="VPS13_N"/>
</dbReference>
<dbReference type="Pfam" id="PF12624">
    <property type="entry name" value="VPS13_N"/>
    <property type="match status" value="1"/>
</dbReference>
<keyword evidence="4" id="KW-1185">Reference proteome</keyword>
<dbReference type="PANTHER" id="PTHR16166">
    <property type="entry name" value="VACUOLAR PROTEIN SORTING-ASSOCIATED PROTEIN VPS13"/>
    <property type="match status" value="1"/>
</dbReference>
<dbReference type="GO" id="GO:0045053">
    <property type="term" value="P:protein retention in Golgi apparatus"/>
    <property type="evidence" value="ECO:0007669"/>
    <property type="project" value="TreeGrafter"/>
</dbReference>
<accession>A0A1I8GR91</accession>
<dbReference type="Proteomes" id="UP000095280">
    <property type="component" value="Unplaced"/>
</dbReference>
<feature type="region of interest" description="Disordered" evidence="2">
    <location>
        <begin position="454"/>
        <end position="484"/>
    </location>
</feature>
<keyword evidence="1" id="KW-0813">Transport</keyword>
<protein>
    <submittedName>
        <fullName evidence="5">Vacuolar protein sorting-associated protein 13D</fullName>
    </submittedName>
</protein>
<dbReference type="GO" id="GO:0007005">
    <property type="term" value="P:mitochondrion organization"/>
    <property type="evidence" value="ECO:0007669"/>
    <property type="project" value="TreeGrafter"/>
</dbReference>
<dbReference type="AlphaFoldDB" id="A0A1I8GR91"/>
<sequence>MLEGVISYILQKYVGKYVENFNSEKVSFGVFQGDVTLENLPLKSDALLDIFDLPVEIVSGHIGKISLKIPYTQLRSQPWLFTIEKLYIVAKPLIHKKYDERKETLGELERKRKQLQALEARWIKSQGLAAASEGDSGEGGGGYGSSLLSYGASLAMSVVENIQLIVRDVHIRYEDAQTLPDGRTFACGISLKELRAQSTDSNWVPRTASSSAATPDSGNQKSSSEIAYKLLNLSELCLYLDLDAPLLMSELSPGAGFDAAAAGLAAGGSAAKHDYLLRPTSLTARLKRYTTPLPLKSRQTPRIQLDVQQEELAFTLADSQYACMVALLNELDRFHRSRRHRKYRPRVRVAGHAATWWRFAIQAHLRDIRQRRENWSWPYLRDRCRELVQYVRCYQSKLLQDKLSPEAAKFLTNAEAVWSTGELLVVRELAMDRAVRARRDRIERTGMDPLASLIKQQQQQAAAVPNDPAAGQGGQAQSHGAASPANRSSWGYWGSWLTWASGYSTDPVATAAAPEADPTMDDDDNDNAPVLVQQPTSVTSQQKQQQQQQQPLGLTDKEQAELVEAFSLDQDSDTLMKRDPVFIRLSFQLEACTLTLMRAAS</sequence>
<dbReference type="WBParaSite" id="maker-uti_cns_0002854-snap-gene-0.6-mRNA-1">
    <property type="protein sequence ID" value="maker-uti_cns_0002854-snap-gene-0.6-mRNA-1"/>
    <property type="gene ID" value="maker-uti_cns_0002854-snap-gene-0.6"/>
</dbReference>